<accession>A0A484AYC6</accession>
<dbReference type="Proteomes" id="UP000295192">
    <property type="component" value="Unassembled WGS sequence"/>
</dbReference>
<dbReference type="AlphaFoldDB" id="A0A484AYC6"/>
<reference evidence="2 3" key="1">
    <citation type="journal article" date="2019" name="J. Hered.">
        <title>An Improved Genome Assembly for Drosophila navojoa, the Basal Species in the mojavensis Cluster.</title>
        <authorList>
            <person name="Vanderlinde T."/>
            <person name="Dupim E.G."/>
            <person name="Nazario-Yepiz N.O."/>
            <person name="Carvalho A.B."/>
        </authorList>
    </citation>
    <scope>NUCLEOTIDE SEQUENCE [LARGE SCALE GENOMIC DNA]</scope>
    <source>
        <strain evidence="2">Navoj_Jal97</strain>
        <tissue evidence="2">Whole organism</tissue>
    </source>
</reference>
<gene>
    <name evidence="2" type="ORF">AWZ03_012072</name>
</gene>
<keyword evidence="3" id="KW-1185">Reference proteome</keyword>
<proteinExistence type="predicted"/>
<name>A0A484AYC6_DRONA</name>
<keyword evidence="1" id="KW-0732">Signal</keyword>
<evidence type="ECO:0000313" key="2">
    <source>
        <dbReference type="EMBL" id="TDG41506.1"/>
    </source>
</evidence>
<organism evidence="2 3">
    <name type="scientific">Drosophila navojoa</name>
    <name type="common">Fruit fly</name>
    <dbReference type="NCBI Taxonomy" id="7232"/>
    <lineage>
        <taxon>Eukaryota</taxon>
        <taxon>Metazoa</taxon>
        <taxon>Ecdysozoa</taxon>
        <taxon>Arthropoda</taxon>
        <taxon>Hexapoda</taxon>
        <taxon>Insecta</taxon>
        <taxon>Pterygota</taxon>
        <taxon>Neoptera</taxon>
        <taxon>Endopterygota</taxon>
        <taxon>Diptera</taxon>
        <taxon>Brachycera</taxon>
        <taxon>Muscomorpha</taxon>
        <taxon>Ephydroidea</taxon>
        <taxon>Drosophilidae</taxon>
        <taxon>Drosophila</taxon>
    </lineage>
</organism>
<evidence type="ECO:0000313" key="3">
    <source>
        <dbReference type="Proteomes" id="UP000295192"/>
    </source>
</evidence>
<protein>
    <submittedName>
        <fullName evidence="2">Uncharacterized protein</fullName>
    </submittedName>
</protein>
<evidence type="ECO:0000256" key="1">
    <source>
        <dbReference type="SAM" id="SignalP"/>
    </source>
</evidence>
<dbReference type="EMBL" id="LSRL02000341">
    <property type="protein sequence ID" value="TDG41506.1"/>
    <property type="molecule type" value="Genomic_DNA"/>
</dbReference>
<feature type="signal peptide" evidence="1">
    <location>
        <begin position="1"/>
        <end position="18"/>
    </location>
</feature>
<dbReference type="OMA" id="QFGAQNY"/>
<comment type="caution">
    <text evidence="2">The sequence shown here is derived from an EMBL/GenBank/DDBJ whole genome shotgun (WGS) entry which is preliminary data.</text>
</comment>
<sequence>MRCLKSFVFITLMAVVAAQTPSLSVRAPLLRKPLIKLAVQPAIVNQPVAVAAVEEDPAGVLPAVAARPILPLVNPQYWGQFGAQNYGPYNPYGFNPYWGGYGQVRPRRFGSRFWAPRVVVAASTVAPAADADKAPEDVANADIEVVEAAPHIN</sequence>
<feature type="chain" id="PRO_5019737999" evidence="1">
    <location>
        <begin position="19"/>
        <end position="153"/>
    </location>
</feature>